<keyword evidence="8" id="KW-0784">Thiamine biosynthesis</keyword>
<feature type="chain" id="PRO_5039605622" description="Thiamine pyrimidine synthase" evidence="13">
    <location>
        <begin position="24"/>
        <end position="393"/>
    </location>
</feature>
<keyword evidence="9" id="KW-0408">Iron</keyword>
<evidence type="ECO:0000313" key="16">
    <source>
        <dbReference type="Proteomes" id="UP000281915"/>
    </source>
</evidence>
<feature type="compositionally biased region" description="Low complexity" evidence="12">
    <location>
        <begin position="26"/>
        <end position="38"/>
    </location>
</feature>
<accession>A0A3M8CMF0</accession>
<evidence type="ECO:0000259" key="14">
    <source>
        <dbReference type="Pfam" id="PF09084"/>
    </source>
</evidence>
<evidence type="ECO:0000256" key="2">
    <source>
        <dbReference type="ARBA" id="ARBA00004948"/>
    </source>
</evidence>
<keyword evidence="6" id="KW-0479">Metal-binding</keyword>
<feature type="domain" description="SsuA/THI5-like" evidence="14">
    <location>
        <begin position="84"/>
        <end position="287"/>
    </location>
</feature>
<evidence type="ECO:0000256" key="4">
    <source>
        <dbReference type="ARBA" id="ARBA00011738"/>
    </source>
</evidence>
<dbReference type="Gene3D" id="3.40.190.10">
    <property type="entry name" value="Periplasmic binding protein-like II"/>
    <property type="match status" value="2"/>
</dbReference>
<evidence type="ECO:0000256" key="8">
    <source>
        <dbReference type="ARBA" id="ARBA00022977"/>
    </source>
</evidence>
<proteinExistence type="inferred from homology"/>
<dbReference type="EMBL" id="RHHT01000034">
    <property type="protein sequence ID" value="RNB76759.1"/>
    <property type="molecule type" value="Genomic_DNA"/>
</dbReference>
<comment type="catalytic activity">
    <reaction evidence="11">
        <text>N(6)-(pyridoxal phosphate)-L-lysyl-[4-amino-5-hydroxymethyl-2-methylpyrimidine phosphate synthase] + L-histidyl-[4-amino-5-hydroxymethyl-2-methylpyrimidine phosphate synthase] + 2 Fe(3+) + 4 H2O = L-lysyl-[4-amino-5-hydroxymethyl-2-methylpyrimidine phosphate synthase] + (2S)-2-amino-5-hydroxy-4-oxopentanoyl-[4-amino-5-hydroxymethyl-2-methylpyrimidine phosphate synthase] + 4-amino-2-methyl-5-(phosphooxymethyl)pyrimidine + 3-oxopropanoate + 2 Fe(2+) + 2 H(+)</text>
        <dbReference type="Rhea" id="RHEA:65756"/>
        <dbReference type="Rhea" id="RHEA-COMP:16892"/>
        <dbReference type="Rhea" id="RHEA-COMP:16893"/>
        <dbReference type="Rhea" id="RHEA-COMP:16894"/>
        <dbReference type="Rhea" id="RHEA-COMP:16895"/>
        <dbReference type="ChEBI" id="CHEBI:15377"/>
        <dbReference type="ChEBI" id="CHEBI:15378"/>
        <dbReference type="ChEBI" id="CHEBI:29033"/>
        <dbReference type="ChEBI" id="CHEBI:29034"/>
        <dbReference type="ChEBI" id="CHEBI:29969"/>
        <dbReference type="ChEBI" id="CHEBI:29979"/>
        <dbReference type="ChEBI" id="CHEBI:33190"/>
        <dbReference type="ChEBI" id="CHEBI:58354"/>
        <dbReference type="ChEBI" id="CHEBI:143915"/>
        <dbReference type="ChEBI" id="CHEBI:157692"/>
    </reaction>
    <physiologicalReaction direction="left-to-right" evidence="11">
        <dbReference type="Rhea" id="RHEA:65757"/>
    </physiologicalReaction>
</comment>
<reference evidence="15 16" key="1">
    <citation type="submission" date="2018-10" db="EMBL/GenBank/DDBJ databases">
        <title>Phylogenomics of Brevibacillus.</title>
        <authorList>
            <person name="Dunlap C."/>
        </authorList>
    </citation>
    <scope>NUCLEOTIDE SEQUENCE [LARGE SCALE GENOMIC DNA]</scope>
    <source>
        <strain evidence="15 16">JCM 15085</strain>
    </source>
</reference>
<comment type="similarity">
    <text evidence="3">Belongs to the NMT1/THI5 family.</text>
</comment>
<keyword evidence="5" id="KW-0808">Transferase</keyword>
<dbReference type="PANTHER" id="PTHR31528">
    <property type="entry name" value="4-AMINO-5-HYDROXYMETHYL-2-METHYLPYRIMIDINE PHOSPHATE SYNTHASE THI11-RELATED"/>
    <property type="match status" value="1"/>
</dbReference>
<feature type="signal peptide" evidence="13">
    <location>
        <begin position="1"/>
        <end position="23"/>
    </location>
</feature>
<comment type="function">
    <text evidence="1">Responsible for the formation of the pyrimidine heterocycle in the thiamine biosynthesis pathway. Catalyzes the formation of hydroxymethylpyrimidine phosphate (HMP-P) from histidine and pyridoxal phosphate (PLP). The protein uses PLP and the active site histidine to form HMP-P, generating an inactive enzyme. The enzyme can only undergo a single turnover, which suggests it is a suicide enzyme.</text>
</comment>
<dbReference type="GO" id="GO:0016740">
    <property type="term" value="F:transferase activity"/>
    <property type="evidence" value="ECO:0007669"/>
    <property type="project" value="UniProtKB-KW"/>
</dbReference>
<evidence type="ECO:0000256" key="5">
    <source>
        <dbReference type="ARBA" id="ARBA00022679"/>
    </source>
</evidence>
<dbReference type="AlphaFoldDB" id="A0A3M8CMF0"/>
<evidence type="ECO:0000256" key="11">
    <source>
        <dbReference type="ARBA" id="ARBA00048179"/>
    </source>
</evidence>
<dbReference type="GO" id="GO:0009228">
    <property type="term" value="P:thiamine biosynthetic process"/>
    <property type="evidence" value="ECO:0007669"/>
    <property type="project" value="UniProtKB-KW"/>
</dbReference>
<evidence type="ECO:0000256" key="6">
    <source>
        <dbReference type="ARBA" id="ARBA00022723"/>
    </source>
</evidence>
<dbReference type="PANTHER" id="PTHR31528:SF1">
    <property type="entry name" value="4-AMINO-5-HYDROXYMETHYL-2-METHYLPYRIMIDINE PHOSPHATE SYNTHASE THI11-RELATED"/>
    <property type="match status" value="1"/>
</dbReference>
<evidence type="ECO:0000256" key="3">
    <source>
        <dbReference type="ARBA" id="ARBA00009406"/>
    </source>
</evidence>
<evidence type="ECO:0000256" key="1">
    <source>
        <dbReference type="ARBA" id="ARBA00003469"/>
    </source>
</evidence>
<gene>
    <name evidence="15" type="ORF">EDM58_16815</name>
</gene>
<dbReference type="InterPro" id="IPR015168">
    <property type="entry name" value="SsuA/THI5"/>
</dbReference>
<dbReference type="Pfam" id="PF09084">
    <property type="entry name" value="NMT1"/>
    <property type="match status" value="1"/>
</dbReference>
<keyword evidence="7" id="KW-0663">Pyridoxal phosphate</keyword>
<dbReference type="InterPro" id="IPR027939">
    <property type="entry name" value="NMT1/THI5"/>
</dbReference>
<name>A0A3M8CMF0_9BACL</name>
<comment type="subunit">
    <text evidence="4">Homodimer.</text>
</comment>
<comment type="caution">
    <text evidence="15">The sequence shown here is derived from an EMBL/GenBank/DDBJ whole genome shotgun (WGS) entry which is preliminary data.</text>
</comment>
<evidence type="ECO:0000256" key="7">
    <source>
        <dbReference type="ARBA" id="ARBA00022898"/>
    </source>
</evidence>
<comment type="pathway">
    <text evidence="2">Cofactor biosynthesis; thiamine diphosphate biosynthesis.</text>
</comment>
<evidence type="ECO:0000256" key="13">
    <source>
        <dbReference type="SAM" id="SignalP"/>
    </source>
</evidence>
<sequence length="393" mass="42942">MRKVQITLLIAVLWLVAVLAGCAQSSTQPGGSNPSGGTNTSGGGQAAGTTPQPNTAAPASGSGNLQQVTVVVPRTVEVLDDAHIWSAIKMGYFAEEGLEVKIEQSFGTTDTKMVALKNAQFALPSPNFLFMGIENGLPLKAVFQNDSINIFGMAVRTDSGIKTWEDMKGKKVALGDAAWANIINPTLIAAGLDPEKDVEYVVAGENRFQMVQEGKLDILFTWVAEYSQLKGQGFDFEYIDGNEILPYTSNPLVTNAEYLTEDPEMVRKFVRALAKGMYFVKMNPEAAADLTLEQFPSIKIPWDGAVGAMMGRVYQGFGLNEADQQKIVNEGIGIADMDKWKLNMEWAVKTGIIQKEIPLDQVVTNDFVDTTWDKSKVEADAKNYVFKVKDKYQ</sequence>
<dbReference type="PROSITE" id="PS51257">
    <property type="entry name" value="PROKAR_LIPOPROTEIN"/>
    <property type="match status" value="1"/>
</dbReference>
<protein>
    <recommendedName>
        <fullName evidence="10">Thiamine pyrimidine synthase</fullName>
    </recommendedName>
</protein>
<dbReference type="GO" id="GO:0046872">
    <property type="term" value="F:metal ion binding"/>
    <property type="evidence" value="ECO:0007669"/>
    <property type="project" value="UniProtKB-KW"/>
</dbReference>
<organism evidence="15 16">
    <name type="scientific">Brevibacillus panacihumi</name>
    <dbReference type="NCBI Taxonomy" id="497735"/>
    <lineage>
        <taxon>Bacteria</taxon>
        <taxon>Bacillati</taxon>
        <taxon>Bacillota</taxon>
        <taxon>Bacilli</taxon>
        <taxon>Bacillales</taxon>
        <taxon>Paenibacillaceae</taxon>
        <taxon>Brevibacillus</taxon>
    </lineage>
</organism>
<evidence type="ECO:0000256" key="10">
    <source>
        <dbReference type="ARBA" id="ARBA00033171"/>
    </source>
</evidence>
<evidence type="ECO:0000256" key="9">
    <source>
        <dbReference type="ARBA" id="ARBA00023004"/>
    </source>
</evidence>
<dbReference type="SUPFAM" id="SSF53850">
    <property type="entry name" value="Periplasmic binding protein-like II"/>
    <property type="match status" value="1"/>
</dbReference>
<dbReference type="Proteomes" id="UP000281915">
    <property type="component" value="Unassembled WGS sequence"/>
</dbReference>
<feature type="region of interest" description="Disordered" evidence="12">
    <location>
        <begin position="26"/>
        <end position="62"/>
    </location>
</feature>
<evidence type="ECO:0000256" key="12">
    <source>
        <dbReference type="SAM" id="MobiDB-lite"/>
    </source>
</evidence>
<keyword evidence="13" id="KW-0732">Signal</keyword>
<dbReference type="RefSeq" id="WP_122914342.1">
    <property type="nucleotide sequence ID" value="NZ_RHHT01000034.1"/>
</dbReference>
<evidence type="ECO:0000313" key="15">
    <source>
        <dbReference type="EMBL" id="RNB76759.1"/>
    </source>
</evidence>